<dbReference type="AlphaFoldDB" id="A0A837C3I9"/>
<gene>
    <name evidence="1" type="ORF">BJA5080_08259</name>
</gene>
<dbReference type="SUPFAM" id="SSF52540">
    <property type="entry name" value="P-loop containing nucleoside triphosphate hydrolases"/>
    <property type="match status" value="1"/>
</dbReference>
<proteinExistence type="predicted"/>
<dbReference type="InterPro" id="IPR027417">
    <property type="entry name" value="P-loop_NTPase"/>
</dbReference>
<comment type="caution">
    <text evidence="1">The sequence shown here is derived from an EMBL/GenBank/DDBJ whole genome shotgun (WGS) entry which is preliminary data.</text>
</comment>
<organism evidence="1 2">
    <name type="scientific">Bradyrhizobium diazoefficiens SEMIA 5080</name>
    <dbReference type="NCBI Taxonomy" id="754504"/>
    <lineage>
        <taxon>Bacteria</taxon>
        <taxon>Pseudomonadati</taxon>
        <taxon>Pseudomonadota</taxon>
        <taxon>Alphaproteobacteria</taxon>
        <taxon>Hyphomicrobiales</taxon>
        <taxon>Nitrobacteraceae</taxon>
        <taxon>Bradyrhizobium</taxon>
    </lineage>
</organism>
<sequence>MGWEKNDFHHEERLSEDGQESYLDYLITTAQTSLLIEAKRAQVNFGGVPALRRAPMRGSWAKSGDLRKAILQARDYGRTKGVGFCAVTNGDAWVIFPVNRRDLVSFDDTHAVVFRTAESALHDDREEFLALLSRESVIDGSLEQQLLGGDSNQIENRRLNRIYDKSFSKITRQTMFSSIEDEIVTAFSEELISANPELLEKAYVETADRMRFDDRIKMSVVRRDQVLRSRPLRPVGRDGAKGVGAKFTSVKVKAQPLALLTLGLVGAGKTTFLRYVETISGKAFFDQTKKPPAAHWLYVDFRNFSKTLSPRTHIFEAILNYIKAHPALGDYETTIAPAYEEEVANLTRGPLGGLKANKAALDEQIGKILLKEYEEGAPYCRRILSYASKSQACFLVIDNVDQVEETTIQDAIFLDAVAIAREANLSLVIAMRDATYVKNRSSAVFDAFTFDAIYIDPPDVQSVLSKRFTIANHLLKDKTFEVVSDGGAKVTVSDASRVVDMLSASVLGTDVGQLIEVSATGDVRLALRMTKQFLQFGYSTSYRAYQAFLKTGHYDFPIHEAIRAIMFGNQSIYRDEFSPILNPFDAKTGRSESQFLRVYVMSALIAAATTKEFQGIEASEIISSLERMGFSSRITNKIITDLIKARVCFSRSHQEYSSESVLVPTRLCGYIVRELLGRLVFLETVIFDTFIYGDQVWEEIKGGMKSVYAEQNTVRRFKIRKSIAKQFFDWIEQEVQKLCVEASRRNLGPFWTSNPITRMRPAFEGELERAFRSAVRNYGSAKEQDEIKLPLFQQQIDN</sequence>
<protein>
    <recommendedName>
        <fullName evidence="3">KAP NTPase domain-containing protein</fullName>
    </recommendedName>
</protein>
<dbReference type="Gene3D" id="3.40.50.300">
    <property type="entry name" value="P-loop containing nucleotide triphosphate hydrolases"/>
    <property type="match status" value="1"/>
</dbReference>
<reference evidence="1 2" key="1">
    <citation type="journal article" date="2014" name="BMC Genomics">
        <title>Comparative genomics of Bradyrhizobium japonicum CPAC 15 and Bradyrhizobium diazoefficiens CPAC 7: elite model strains for understanding symbiotic performance with soybean.</title>
        <authorList>
            <person name="Siqueira A.F."/>
            <person name="Ormeno-Orrillo E."/>
            <person name="Souza R.C."/>
            <person name="Rodrigues E.P."/>
            <person name="Almeida L.G."/>
            <person name="Barcellos F.G."/>
            <person name="Batista J.S."/>
            <person name="Nakatami A.S."/>
            <person name="Martinez-Romero E."/>
            <person name="Vasconcelos A.T."/>
            <person name="Hungria M."/>
        </authorList>
    </citation>
    <scope>NUCLEOTIDE SEQUENCE [LARGE SCALE GENOMIC DNA]</scope>
    <source>
        <strain evidence="1 2">SEMIA 5080</strain>
    </source>
</reference>
<evidence type="ECO:0000313" key="1">
    <source>
        <dbReference type="EMBL" id="KGJ63769.1"/>
    </source>
</evidence>
<dbReference type="Proteomes" id="UP000024900">
    <property type="component" value="Unassembled WGS sequence"/>
</dbReference>
<evidence type="ECO:0008006" key="3">
    <source>
        <dbReference type="Google" id="ProtNLM"/>
    </source>
</evidence>
<evidence type="ECO:0000313" key="2">
    <source>
        <dbReference type="Proteomes" id="UP000024900"/>
    </source>
</evidence>
<accession>A0A837C3I9</accession>
<name>A0A837C3I9_9BRAD</name>
<dbReference type="EMBL" id="ADOU02000008">
    <property type="protein sequence ID" value="KGJ63769.1"/>
    <property type="molecule type" value="Genomic_DNA"/>
</dbReference>